<evidence type="ECO:0000256" key="1">
    <source>
        <dbReference type="ARBA" id="ARBA00004123"/>
    </source>
</evidence>
<dbReference type="PANTHER" id="PTHR47227">
    <property type="entry name" value="DNA-DIRECTED RNA POLYMERASE SUBUNIT K"/>
    <property type="match status" value="1"/>
</dbReference>
<keyword evidence="2 7" id="KW-0240">DNA-directed RNA polymerase</keyword>
<keyword evidence="8" id="KW-1185">Reference proteome</keyword>
<dbReference type="Pfam" id="PF01192">
    <property type="entry name" value="RNA_pol_Rpb6"/>
    <property type="match status" value="1"/>
</dbReference>
<dbReference type="PIRSF" id="PIRSF000778">
    <property type="entry name" value="RpoK/RPB6"/>
    <property type="match status" value="1"/>
</dbReference>
<dbReference type="GO" id="GO:0006361">
    <property type="term" value="P:transcription initiation at RNA polymerase I promoter"/>
    <property type="evidence" value="ECO:0007669"/>
    <property type="project" value="EnsemblFungi"/>
</dbReference>
<evidence type="ECO:0000256" key="5">
    <source>
        <dbReference type="ARBA" id="ARBA00025773"/>
    </source>
</evidence>
<dbReference type="PIRSF" id="PIRSF500154">
    <property type="entry name" value="RPB6"/>
    <property type="match status" value="1"/>
</dbReference>
<dbReference type="InterPro" id="IPR028363">
    <property type="entry name" value="RPB6"/>
</dbReference>
<dbReference type="GO" id="GO:0006384">
    <property type="term" value="P:transcription initiation at RNA polymerase III promoter"/>
    <property type="evidence" value="ECO:0007669"/>
    <property type="project" value="EnsemblFungi"/>
</dbReference>
<dbReference type="Proteomes" id="UP000183365">
    <property type="component" value="Unassembled WGS sequence"/>
</dbReference>
<comment type="similarity">
    <text evidence="5">Belongs to the archaeal Rpo6/eukaryotic RPB6 RNA polymerase subunit family.</text>
</comment>
<dbReference type="EMBL" id="FQNF01000069">
    <property type="protein sequence ID" value="SGZ40913.1"/>
    <property type="molecule type" value="Genomic_DNA"/>
</dbReference>
<dbReference type="PROSITE" id="PS01111">
    <property type="entry name" value="RNA_POL_K_14KD"/>
    <property type="match status" value="1"/>
</dbReference>
<dbReference type="NCBIfam" id="NF002208">
    <property type="entry name" value="PRK01099.1-3"/>
    <property type="match status" value="1"/>
</dbReference>
<evidence type="ECO:0000256" key="6">
    <source>
        <dbReference type="SAM" id="MobiDB-lite"/>
    </source>
</evidence>
<organism evidence="7 8">
    <name type="scientific">Hanseniaspora guilliermondii</name>
    <dbReference type="NCBI Taxonomy" id="56406"/>
    <lineage>
        <taxon>Eukaryota</taxon>
        <taxon>Fungi</taxon>
        <taxon>Dikarya</taxon>
        <taxon>Ascomycota</taxon>
        <taxon>Saccharomycotina</taxon>
        <taxon>Saccharomycetes</taxon>
        <taxon>Saccharomycodales</taxon>
        <taxon>Saccharomycodaceae</taxon>
        <taxon>Hanseniaspora</taxon>
    </lineage>
</organism>
<keyword evidence="3" id="KW-0804">Transcription</keyword>
<evidence type="ECO:0000256" key="3">
    <source>
        <dbReference type="ARBA" id="ARBA00023163"/>
    </source>
</evidence>
<dbReference type="InterPro" id="IPR020708">
    <property type="entry name" value="DNA-dir_RNA_polK_14-18kDa_CS"/>
</dbReference>
<sequence length="163" mass="18848">MSDREEAYNDNAEEQYADFDKEMEEFSDNENIEVQPENNTETKQEAQEIIIASGAAQFDQEIMDQHNSTGFNKLQSLKDKAIKKEDRTTTPYMTKYERARILGARSLQISMNAPTFVTLDGETDTLKIATKELEENKIPLVIRRYLPDGSFEDWYATELIVDF</sequence>
<dbReference type="PANTHER" id="PTHR47227:SF5">
    <property type="entry name" value="DNA-DIRECTED RNA POLYMERASES I, II, AND III SUBUNIT RPABC2"/>
    <property type="match status" value="1"/>
</dbReference>
<evidence type="ECO:0000313" key="8">
    <source>
        <dbReference type="Proteomes" id="UP000183365"/>
    </source>
</evidence>
<dbReference type="SMART" id="SM01409">
    <property type="entry name" value="RNA_pol_Rpb6"/>
    <property type="match status" value="1"/>
</dbReference>
<dbReference type="GO" id="GO:0006362">
    <property type="term" value="P:transcription elongation by RNA polymerase I"/>
    <property type="evidence" value="ECO:0007669"/>
    <property type="project" value="EnsemblFungi"/>
</dbReference>
<evidence type="ECO:0000313" key="7">
    <source>
        <dbReference type="EMBL" id="SGZ40913.1"/>
    </source>
</evidence>
<dbReference type="GO" id="GO:0003968">
    <property type="term" value="F:RNA-directed RNA polymerase activity"/>
    <property type="evidence" value="ECO:0007669"/>
    <property type="project" value="EnsemblFungi"/>
</dbReference>
<dbReference type="GO" id="GO:0005665">
    <property type="term" value="C:RNA polymerase II, core complex"/>
    <property type="evidence" value="ECO:0007669"/>
    <property type="project" value="EnsemblFungi"/>
</dbReference>
<dbReference type="GO" id="GO:0006386">
    <property type="term" value="P:termination of RNA polymerase III transcription"/>
    <property type="evidence" value="ECO:0007669"/>
    <property type="project" value="EnsemblFungi"/>
</dbReference>
<feature type="region of interest" description="Disordered" evidence="6">
    <location>
        <begin position="1"/>
        <end position="45"/>
    </location>
</feature>
<dbReference type="GO" id="GO:0005736">
    <property type="term" value="C:RNA polymerase I complex"/>
    <property type="evidence" value="ECO:0007669"/>
    <property type="project" value="EnsemblFungi"/>
</dbReference>
<comment type="subcellular location">
    <subcellularLocation>
        <location evidence="1">Nucleus</location>
    </subcellularLocation>
</comment>
<dbReference type="GO" id="GO:0042797">
    <property type="term" value="P:tRNA transcription by RNA polymerase III"/>
    <property type="evidence" value="ECO:0007669"/>
    <property type="project" value="EnsemblFungi"/>
</dbReference>
<dbReference type="GO" id="GO:0006368">
    <property type="term" value="P:transcription elongation by RNA polymerase II"/>
    <property type="evidence" value="ECO:0007669"/>
    <property type="project" value="EnsemblFungi"/>
</dbReference>
<dbReference type="VEuPathDB" id="FungiDB:HGUI_03113"/>
<reference evidence="8" key="1">
    <citation type="submission" date="2016-11" db="EMBL/GenBank/DDBJ databases">
        <authorList>
            <person name="Guldener U."/>
        </authorList>
    </citation>
    <scope>NUCLEOTIDE SEQUENCE [LARGE SCALE GENOMIC DNA]</scope>
</reference>
<feature type="compositionally biased region" description="Acidic residues" evidence="6">
    <location>
        <begin position="11"/>
        <end position="31"/>
    </location>
</feature>
<proteinExistence type="inferred from homology"/>
<gene>
    <name evidence="7" type="ORF">HGUI_03113</name>
</gene>
<dbReference type="GO" id="GO:0006367">
    <property type="term" value="P:transcription initiation at RNA polymerase II promoter"/>
    <property type="evidence" value="ECO:0007669"/>
    <property type="project" value="EnsemblFungi"/>
</dbReference>
<dbReference type="AlphaFoldDB" id="A0A1L0CQX1"/>
<dbReference type="SUPFAM" id="SSF63562">
    <property type="entry name" value="RPB6/omega subunit-like"/>
    <property type="match status" value="1"/>
</dbReference>
<dbReference type="GO" id="GO:0003677">
    <property type="term" value="F:DNA binding"/>
    <property type="evidence" value="ECO:0007669"/>
    <property type="project" value="InterPro"/>
</dbReference>
<protein>
    <submittedName>
        <fullName evidence="7">Related to DNA-directed RNA polymerases I, II, and III subunit RPABC2</fullName>
    </submittedName>
</protein>
<evidence type="ECO:0000256" key="4">
    <source>
        <dbReference type="ARBA" id="ARBA00023242"/>
    </source>
</evidence>
<dbReference type="InterPro" id="IPR006110">
    <property type="entry name" value="Pol_omega/Rpo6/RPB6"/>
</dbReference>
<dbReference type="GO" id="GO:0006363">
    <property type="term" value="P:termination of RNA polymerase I transcription"/>
    <property type="evidence" value="ECO:0007669"/>
    <property type="project" value="EnsemblFungi"/>
</dbReference>
<dbReference type="GO" id="GO:0005666">
    <property type="term" value="C:RNA polymerase III complex"/>
    <property type="evidence" value="ECO:0007669"/>
    <property type="project" value="EnsemblFungi"/>
</dbReference>
<keyword evidence="4" id="KW-0539">Nucleus</keyword>
<dbReference type="InterPro" id="IPR006111">
    <property type="entry name" value="Rpo6/Rpb6"/>
</dbReference>
<dbReference type="OrthoDB" id="259769at2759"/>
<accession>A0A1L0CQX1</accession>
<dbReference type="InterPro" id="IPR036161">
    <property type="entry name" value="RPB6/omega-like_sf"/>
</dbReference>
<evidence type="ECO:0000256" key="2">
    <source>
        <dbReference type="ARBA" id="ARBA00022478"/>
    </source>
</evidence>
<dbReference type="GO" id="GO:0003899">
    <property type="term" value="F:DNA-directed RNA polymerase activity"/>
    <property type="evidence" value="ECO:0007669"/>
    <property type="project" value="EnsemblFungi"/>
</dbReference>
<dbReference type="Gene3D" id="3.90.940.10">
    <property type="match status" value="1"/>
</dbReference>
<name>A0A1L0CQX1_9ASCO</name>